<sequence>MTPAGWTVALALVLAGWLNVPEVRAQTQRQIGRYTVTERMVGAWLLKSSSGPLGAYCTIERRANGQTFGYQVTRAGERYVGLSSSAWQRAPGSFETVRLTVGGATLWSGRAAAPVPDSLVLPIKPEQRDPAEILSRADSARAEISGQVTSFDLSGAAEALRAQRTCLAGAQ</sequence>
<dbReference type="RefSeq" id="WP_238227867.1">
    <property type="nucleotide sequence ID" value="NZ_BAAADH010000095.1"/>
</dbReference>
<name>A0ABQ4UKL4_9HYPH</name>
<keyword evidence="2" id="KW-1185">Reference proteome</keyword>
<evidence type="ECO:0000313" key="1">
    <source>
        <dbReference type="EMBL" id="GJE67236.1"/>
    </source>
</evidence>
<evidence type="ECO:0000313" key="2">
    <source>
        <dbReference type="Proteomes" id="UP001055039"/>
    </source>
</evidence>
<reference evidence="1" key="1">
    <citation type="journal article" date="2021" name="Front. Microbiol.">
        <title>Comprehensive Comparative Genomics and Phenotyping of Methylobacterium Species.</title>
        <authorList>
            <person name="Alessa O."/>
            <person name="Ogura Y."/>
            <person name="Fujitani Y."/>
            <person name="Takami H."/>
            <person name="Hayashi T."/>
            <person name="Sahin N."/>
            <person name="Tani A."/>
        </authorList>
    </citation>
    <scope>NUCLEOTIDE SEQUENCE</scope>
    <source>
        <strain evidence="1">NBRC 15686</strain>
    </source>
</reference>
<dbReference type="EMBL" id="BPRC01000024">
    <property type="protein sequence ID" value="GJE67236.1"/>
    <property type="molecule type" value="Genomic_DNA"/>
</dbReference>
<organism evidence="1 2">
    <name type="scientific">Methylorubrum aminovorans</name>
    <dbReference type="NCBI Taxonomy" id="269069"/>
    <lineage>
        <taxon>Bacteria</taxon>
        <taxon>Pseudomonadati</taxon>
        <taxon>Pseudomonadota</taxon>
        <taxon>Alphaproteobacteria</taxon>
        <taxon>Hyphomicrobiales</taxon>
        <taxon>Methylobacteriaceae</taxon>
        <taxon>Methylorubrum</taxon>
    </lineage>
</organism>
<gene>
    <name evidence="1" type="ORF">LNAOJCKE_4466</name>
</gene>
<accession>A0ABQ4UKL4</accession>
<reference evidence="1" key="2">
    <citation type="submission" date="2021-08" db="EMBL/GenBank/DDBJ databases">
        <authorList>
            <person name="Tani A."/>
            <person name="Ola A."/>
            <person name="Ogura Y."/>
            <person name="Katsura K."/>
            <person name="Hayashi T."/>
        </authorList>
    </citation>
    <scope>NUCLEOTIDE SEQUENCE</scope>
    <source>
        <strain evidence="1">NBRC 15686</strain>
    </source>
</reference>
<proteinExistence type="predicted"/>
<protein>
    <submittedName>
        <fullName evidence="1">Uncharacterized protein</fullName>
    </submittedName>
</protein>
<dbReference type="Proteomes" id="UP001055039">
    <property type="component" value="Unassembled WGS sequence"/>
</dbReference>
<comment type="caution">
    <text evidence="1">The sequence shown here is derived from an EMBL/GenBank/DDBJ whole genome shotgun (WGS) entry which is preliminary data.</text>
</comment>